<dbReference type="RefSeq" id="WP_249055329.1">
    <property type="nucleotide sequence ID" value="NZ_JALZWP010000001.1"/>
</dbReference>
<gene>
    <name evidence="2" type="primary">puhC</name>
    <name evidence="2" type="ORF">M3N55_00425</name>
</gene>
<evidence type="ECO:0000313" key="3">
    <source>
        <dbReference type="Proteomes" id="UP001202550"/>
    </source>
</evidence>
<comment type="caution">
    <text evidence="2">The sequence shown here is derived from an EMBL/GenBank/DDBJ whole genome shotgun (WGS) entry which is preliminary data.</text>
</comment>
<keyword evidence="1" id="KW-0812">Transmembrane</keyword>
<keyword evidence="3" id="KW-1185">Reference proteome</keyword>
<evidence type="ECO:0000256" key="1">
    <source>
        <dbReference type="SAM" id="Phobius"/>
    </source>
</evidence>
<protein>
    <submittedName>
        <fullName evidence="2">Photosynthetic complex assembly protein PuhC</fullName>
    </submittedName>
</protein>
<evidence type="ECO:0000313" key="2">
    <source>
        <dbReference type="EMBL" id="MCL1627184.1"/>
    </source>
</evidence>
<dbReference type="EMBL" id="JALZWP010000001">
    <property type="protein sequence ID" value="MCL1627184.1"/>
    <property type="molecule type" value="Genomic_DNA"/>
</dbReference>
<name>A0ABT0LYQ1_9RHOB</name>
<keyword evidence="1" id="KW-1133">Transmembrane helix</keyword>
<organism evidence="2 3">
    <name type="scientific">Roseinatronobacter domitianus</name>
    <dbReference type="NCBI Taxonomy" id="2940293"/>
    <lineage>
        <taxon>Bacteria</taxon>
        <taxon>Pseudomonadati</taxon>
        <taxon>Pseudomonadota</taxon>
        <taxon>Alphaproteobacteria</taxon>
        <taxon>Rhodobacterales</taxon>
        <taxon>Paracoccaceae</taxon>
        <taxon>Roseinatronobacter</taxon>
    </lineage>
</organism>
<dbReference type="NCBIfam" id="TIGR03054">
    <property type="entry name" value="photo_alph_chp1"/>
    <property type="match status" value="1"/>
</dbReference>
<feature type="transmembrane region" description="Helical" evidence="1">
    <location>
        <begin position="26"/>
        <end position="46"/>
    </location>
</feature>
<accession>A0ABT0LYQ1</accession>
<reference evidence="2 3" key="1">
    <citation type="submission" date="2022-05" db="EMBL/GenBank/DDBJ databases">
        <title>Seasonal and diel survey of microbial diversity of the Tyrrhenian coast.</title>
        <authorList>
            <person name="Gattoni G."/>
            <person name="Corral P."/>
        </authorList>
    </citation>
    <scope>NUCLEOTIDE SEQUENCE [LARGE SCALE GENOMIC DNA]</scope>
    <source>
        <strain evidence="2 3">V10</strain>
    </source>
</reference>
<proteinExistence type="predicted"/>
<keyword evidence="1" id="KW-0472">Membrane</keyword>
<sequence>MSSTDNGGFKPGFKRDDNNDMIPVGLIRAMFALVAVTLALVTYASVTGREKAAIPATAPIVEQWSIQMLGHDAQAVTVLRADGSVLADMDHGGFVTVIQNGLMTMRRRHGIDPTLPIDIIRFENGRLAAIDPLTDYRVELTVFGPENYAAFEAMLQKY</sequence>
<dbReference type="InterPro" id="IPR017495">
    <property type="entry name" value="PuhC"/>
</dbReference>
<dbReference type="Proteomes" id="UP001202550">
    <property type="component" value="Unassembled WGS sequence"/>
</dbReference>